<comment type="caution">
    <text evidence="6">The sequence shown here is derived from an EMBL/GenBank/DDBJ whole genome shotgun (WGS) entry which is preliminary data.</text>
</comment>
<evidence type="ECO:0000256" key="1">
    <source>
        <dbReference type="ARBA" id="ARBA00004141"/>
    </source>
</evidence>
<evidence type="ECO:0000256" key="2">
    <source>
        <dbReference type="ARBA" id="ARBA00022692"/>
    </source>
</evidence>
<feature type="transmembrane region" description="Helical" evidence="5">
    <location>
        <begin position="200"/>
        <end position="220"/>
    </location>
</feature>
<feature type="transmembrane region" description="Helical" evidence="5">
    <location>
        <begin position="240"/>
        <end position="258"/>
    </location>
</feature>
<keyword evidence="4 5" id="KW-0472">Membrane</keyword>
<proteinExistence type="predicted"/>
<dbReference type="GO" id="GO:0005385">
    <property type="term" value="F:zinc ion transmembrane transporter activity"/>
    <property type="evidence" value="ECO:0007669"/>
    <property type="project" value="TreeGrafter"/>
</dbReference>
<dbReference type="GO" id="GO:0016020">
    <property type="term" value="C:membrane"/>
    <property type="evidence" value="ECO:0007669"/>
    <property type="project" value="UniProtKB-SubCell"/>
</dbReference>
<feature type="transmembrane region" description="Helical" evidence="5">
    <location>
        <begin position="73"/>
        <end position="90"/>
    </location>
</feature>
<dbReference type="AlphaFoldDB" id="A0A9X2FBY9"/>
<reference evidence="6" key="1">
    <citation type="submission" date="2022-06" db="EMBL/GenBank/DDBJ databases">
        <title>Aeoliella straminimaris, a novel planctomycete from sediments.</title>
        <authorList>
            <person name="Vitorino I.R."/>
            <person name="Lage O.M."/>
        </authorList>
    </citation>
    <scope>NUCLEOTIDE SEQUENCE</scope>
    <source>
        <strain evidence="6">ICT_H6.2</strain>
    </source>
</reference>
<feature type="transmembrane region" description="Helical" evidence="5">
    <location>
        <begin position="174"/>
        <end position="194"/>
    </location>
</feature>
<keyword evidence="7" id="KW-1185">Reference proteome</keyword>
<dbReference type="PANTHER" id="PTHR11040:SF140">
    <property type="entry name" value="ZRT (ZRT), IRT- (IRT-) LIKE PROTEIN TRANSPORTER"/>
    <property type="match status" value="1"/>
</dbReference>
<dbReference type="InterPro" id="IPR003689">
    <property type="entry name" value="ZIP"/>
</dbReference>
<feature type="transmembrane region" description="Helical" evidence="5">
    <location>
        <begin position="140"/>
        <end position="162"/>
    </location>
</feature>
<evidence type="ECO:0000313" key="6">
    <source>
        <dbReference type="EMBL" id="MCO6046115.1"/>
    </source>
</evidence>
<keyword evidence="2 5" id="KW-0812">Transmembrane</keyword>
<feature type="transmembrane region" description="Helical" evidence="5">
    <location>
        <begin position="110"/>
        <end position="134"/>
    </location>
</feature>
<comment type="subcellular location">
    <subcellularLocation>
        <location evidence="1">Membrane</location>
        <topology evidence="1">Multi-pass membrane protein</topology>
    </subcellularLocation>
</comment>
<protein>
    <submittedName>
        <fullName evidence="6">ZIP family metal transporter</fullName>
    </submittedName>
</protein>
<dbReference type="EMBL" id="JAMXLR010000065">
    <property type="protein sequence ID" value="MCO6046115.1"/>
    <property type="molecule type" value="Genomic_DNA"/>
</dbReference>
<dbReference type="Proteomes" id="UP001155241">
    <property type="component" value="Unassembled WGS sequence"/>
</dbReference>
<evidence type="ECO:0000313" key="7">
    <source>
        <dbReference type="Proteomes" id="UP001155241"/>
    </source>
</evidence>
<name>A0A9X2FBY9_9BACT</name>
<sequence length="264" mass="28007">MLTGIQFTYLAIILLCTFAGGYLPLANPQRVRMGEGFPLGEAFSSGVFLALSLTMMLPSAFVVFRQAVPDMNYPWSSTIAIVAFLVLLAMEHLSGQFVSQEQHAAHGGALPATIPIIMTAMLAAPSFFLGAMLGMSDPEAAALIFIAIILHKGTAAFALALAMVRSTLTRPQTLLLFTAFAISTPLGIVAGGFAEQYITSSILIVKAIVLSLGAGTFLYLGTLHEMKKATLIEHCCRPSCYVALVAGLSITGVVRWIVGEAHQL</sequence>
<feature type="transmembrane region" description="Helical" evidence="5">
    <location>
        <begin position="6"/>
        <end position="25"/>
    </location>
</feature>
<dbReference type="PANTHER" id="PTHR11040">
    <property type="entry name" value="ZINC/IRON TRANSPORTER"/>
    <property type="match status" value="1"/>
</dbReference>
<evidence type="ECO:0000256" key="3">
    <source>
        <dbReference type="ARBA" id="ARBA00022989"/>
    </source>
</evidence>
<gene>
    <name evidence="6" type="ORF">NG895_19620</name>
</gene>
<organism evidence="6 7">
    <name type="scientific">Aeoliella straminimaris</name>
    <dbReference type="NCBI Taxonomy" id="2954799"/>
    <lineage>
        <taxon>Bacteria</taxon>
        <taxon>Pseudomonadati</taxon>
        <taxon>Planctomycetota</taxon>
        <taxon>Planctomycetia</taxon>
        <taxon>Pirellulales</taxon>
        <taxon>Lacipirellulaceae</taxon>
        <taxon>Aeoliella</taxon>
    </lineage>
</organism>
<feature type="transmembrane region" description="Helical" evidence="5">
    <location>
        <begin position="46"/>
        <end position="67"/>
    </location>
</feature>
<evidence type="ECO:0000256" key="5">
    <source>
        <dbReference type="SAM" id="Phobius"/>
    </source>
</evidence>
<keyword evidence="3 5" id="KW-1133">Transmembrane helix</keyword>
<accession>A0A9X2FBY9</accession>
<dbReference type="Pfam" id="PF02535">
    <property type="entry name" value="Zip"/>
    <property type="match status" value="1"/>
</dbReference>
<dbReference type="RefSeq" id="WP_252854225.1">
    <property type="nucleotide sequence ID" value="NZ_JAMXLR010000065.1"/>
</dbReference>
<evidence type="ECO:0000256" key="4">
    <source>
        <dbReference type="ARBA" id="ARBA00023136"/>
    </source>
</evidence>